<evidence type="ECO:0000313" key="3">
    <source>
        <dbReference type="Proteomes" id="UP000238375"/>
    </source>
</evidence>
<dbReference type="OrthoDB" id="1449062at2"/>
<feature type="transmembrane region" description="Helical" evidence="1">
    <location>
        <begin position="6"/>
        <end position="27"/>
    </location>
</feature>
<proteinExistence type="predicted"/>
<sequence length="178" mass="20216">MAFLYILWVLLNGALVLGLLAGWYRCLQLFARQYSRSASIALCVMTLMTCTRGSESFHESAPPRQTTITSSELTLDQPVYDDRNLLDLPLTRLSQRIQLYPTSQSSDSVRVDQSVTLSGLQLGLRWQPIDLLVSPRPNRRIRYDVAGILEWRLLSTTIYRQPVQYAGLLAVDSLPSRR</sequence>
<protein>
    <submittedName>
        <fullName evidence="2">Uncharacterized protein</fullName>
    </submittedName>
</protein>
<evidence type="ECO:0000256" key="1">
    <source>
        <dbReference type="SAM" id="Phobius"/>
    </source>
</evidence>
<gene>
    <name evidence="2" type="ORF">CLV58_10454</name>
</gene>
<name>A0A2T0TBA5_9BACT</name>
<keyword evidence="1" id="KW-0812">Transmembrane</keyword>
<dbReference type="AlphaFoldDB" id="A0A2T0TBA5"/>
<comment type="caution">
    <text evidence="2">The sequence shown here is derived from an EMBL/GenBank/DDBJ whole genome shotgun (WGS) entry which is preliminary data.</text>
</comment>
<reference evidence="2 3" key="1">
    <citation type="submission" date="2018-03" db="EMBL/GenBank/DDBJ databases">
        <title>Genomic Encyclopedia of Archaeal and Bacterial Type Strains, Phase II (KMG-II): from individual species to whole genera.</title>
        <authorList>
            <person name="Goeker M."/>
        </authorList>
    </citation>
    <scope>NUCLEOTIDE SEQUENCE [LARGE SCALE GENOMIC DNA]</scope>
    <source>
        <strain evidence="2 3">DSM 28354</strain>
    </source>
</reference>
<evidence type="ECO:0000313" key="2">
    <source>
        <dbReference type="EMBL" id="PRY42925.1"/>
    </source>
</evidence>
<dbReference type="RefSeq" id="WP_146141374.1">
    <property type="nucleotide sequence ID" value="NZ_PVTE01000004.1"/>
</dbReference>
<keyword evidence="1" id="KW-0472">Membrane</keyword>
<keyword evidence="1" id="KW-1133">Transmembrane helix</keyword>
<accession>A0A2T0TBA5</accession>
<organism evidence="2 3">
    <name type="scientific">Spirosoma oryzae</name>
    <dbReference type="NCBI Taxonomy" id="1469603"/>
    <lineage>
        <taxon>Bacteria</taxon>
        <taxon>Pseudomonadati</taxon>
        <taxon>Bacteroidota</taxon>
        <taxon>Cytophagia</taxon>
        <taxon>Cytophagales</taxon>
        <taxon>Cytophagaceae</taxon>
        <taxon>Spirosoma</taxon>
    </lineage>
</organism>
<keyword evidence="3" id="KW-1185">Reference proteome</keyword>
<dbReference type="Proteomes" id="UP000238375">
    <property type="component" value="Unassembled WGS sequence"/>
</dbReference>
<dbReference type="EMBL" id="PVTE01000004">
    <property type="protein sequence ID" value="PRY42925.1"/>
    <property type="molecule type" value="Genomic_DNA"/>
</dbReference>